<sequence length="154" mass="17437">MSGDSILRVFMGYDMKRAFAAIQTDVNAVLAPYGLRMLTFSVLSVIRDNPGLRQTQLAEILAIERPNLVLILDELEGLDLVTRTRARDDRRAYELKVTLKGRRLAERSFVAVTEHDDRMARGLSDEERAALHRALRQIQSNGRSSDDARQVSRP</sequence>
<dbReference type="SMART" id="SM00347">
    <property type="entry name" value="HTH_MARR"/>
    <property type="match status" value="1"/>
</dbReference>
<dbReference type="InterPro" id="IPR036390">
    <property type="entry name" value="WH_DNA-bd_sf"/>
</dbReference>
<accession>A0A2T7UTD6</accession>
<dbReference type="GO" id="GO:0003700">
    <property type="term" value="F:DNA-binding transcription factor activity"/>
    <property type="evidence" value="ECO:0007669"/>
    <property type="project" value="InterPro"/>
</dbReference>
<name>A0A2T7UTD6_9RHOB</name>
<evidence type="ECO:0000313" key="5">
    <source>
        <dbReference type="EMBL" id="PVE47987.1"/>
    </source>
</evidence>
<dbReference type="OrthoDB" id="8077146at2"/>
<evidence type="ECO:0000259" key="4">
    <source>
        <dbReference type="PROSITE" id="PS50995"/>
    </source>
</evidence>
<dbReference type="EMBL" id="QDDR01000003">
    <property type="protein sequence ID" value="PVE47987.1"/>
    <property type="molecule type" value="Genomic_DNA"/>
</dbReference>
<keyword evidence="3" id="KW-0804">Transcription</keyword>
<organism evidence="5 6">
    <name type="scientific">Pararhodobacter aggregans</name>
    <dbReference type="NCBI Taxonomy" id="404875"/>
    <lineage>
        <taxon>Bacteria</taxon>
        <taxon>Pseudomonadati</taxon>
        <taxon>Pseudomonadota</taxon>
        <taxon>Alphaproteobacteria</taxon>
        <taxon>Rhodobacterales</taxon>
        <taxon>Paracoccaceae</taxon>
        <taxon>Pararhodobacter</taxon>
    </lineage>
</organism>
<dbReference type="PANTHER" id="PTHR42756:SF1">
    <property type="entry name" value="TRANSCRIPTIONAL REPRESSOR OF EMRAB OPERON"/>
    <property type="match status" value="1"/>
</dbReference>
<keyword evidence="6" id="KW-1185">Reference proteome</keyword>
<dbReference type="InterPro" id="IPR000835">
    <property type="entry name" value="HTH_MarR-typ"/>
</dbReference>
<dbReference type="Gene3D" id="1.10.10.10">
    <property type="entry name" value="Winged helix-like DNA-binding domain superfamily/Winged helix DNA-binding domain"/>
    <property type="match status" value="1"/>
</dbReference>
<proteinExistence type="predicted"/>
<dbReference type="GO" id="GO:0003677">
    <property type="term" value="F:DNA binding"/>
    <property type="evidence" value="ECO:0007669"/>
    <property type="project" value="UniProtKB-KW"/>
</dbReference>
<dbReference type="RefSeq" id="WP_107751360.1">
    <property type="nucleotide sequence ID" value="NZ_QBKF01000004.1"/>
</dbReference>
<feature type="domain" description="HTH marR-type" evidence="4">
    <location>
        <begin position="8"/>
        <end position="140"/>
    </location>
</feature>
<keyword evidence="1" id="KW-0805">Transcription regulation</keyword>
<evidence type="ECO:0000256" key="2">
    <source>
        <dbReference type="ARBA" id="ARBA00023125"/>
    </source>
</evidence>
<dbReference type="InterPro" id="IPR036388">
    <property type="entry name" value="WH-like_DNA-bd_sf"/>
</dbReference>
<dbReference type="PRINTS" id="PR00598">
    <property type="entry name" value="HTHMARR"/>
</dbReference>
<evidence type="ECO:0000256" key="1">
    <source>
        <dbReference type="ARBA" id="ARBA00023015"/>
    </source>
</evidence>
<keyword evidence="2" id="KW-0238">DNA-binding</keyword>
<reference evidence="5 6" key="1">
    <citation type="journal article" date="2011" name="Syst. Appl. Microbiol.">
        <title>Defluviimonas denitrificans gen. nov., sp. nov., and Pararhodobacter aggregans gen. nov., sp. nov., non-phototrophic Rhodobacteraceae from the biofilter of a marine aquaculture.</title>
        <authorList>
            <person name="Foesel B.U."/>
            <person name="Drake H.L."/>
            <person name="Schramm A."/>
        </authorList>
    </citation>
    <scope>NUCLEOTIDE SEQUENCE [LARGE SCALE GENOMIC DNA]</scope>
    <source>
        <strain evidence="5 6">D1-19</strain>
    </source>
</reference>
<dbReference type="SUPFAM" id="SSF46785">
    <property type="entry name" value="Winged helix' DNA-binding domain"/>
    <property type="match status" value="1"/>
</dbReference>
<protein>
    <submittedName>
        <fullName evidence="5">MarR family transcriptional regulator</fullName>
    </submittedName>
</protein>
<dbReference type="Pfam" id="PF01047">
    <property type="entry name" value="MarR"/>
    <property type="match status" value="1"/>
</dbReference>
<comment type="caution">
    <text evidence="5">The sequence shown here is derived from an EMBL/GenBank/DDBJ whole genome shotgun (WGS) entry which is preliminary data.</text>
</comment>
<evidence type="ECO:0000256" key="3">
    <source>
        <dbReference type="ARBA" id="ARBA00023163"/>
    </source>
</evidence>
<dbReference type="AlphaFoldDB" id="A0A2T7UTD6"/>
<gene>
    <name evidence="5" type="ORF">DDE23_07540</name>
</gene>
<evidence type="ECO:0000313" key="6">
    <source>
        <dbReference type="Proteomes" id="UP000244810"/>
    </source>
</evidence>
<dbReference type="PANTHER" id="PTHR42756">
    <property type="entry name" value="TRANSCRIPTIONAL REGULATOR, MARR"/>
    <property type="match status" value="1"/>
</dbReference>
<dbReference type="PROSITE" id="PS50995">
    <property type="entry name" value="HTH_MARR_2"/>
    <property type="match status" value="1"/>
</dbReference>
<dbReference type="Proteomes" id="UP000244810">
    <property type="component" value="Unassembled WGS sequence"/>
</dbReference>